<comment type="caution">
    <text evidence="1">The sequence shown here is derived from an EMBL/GenBank/DDBJ whole genome shotgun (WGS) entry which is preliminary data.</text>
</comment>
<keyword evidence="2" id="KW-1185">Reference proteome</keyword>
<reference evidence="1" key="1">
    <citation type="submission" date="2017-12" db="EMBL/GenBank/DDBJ databases">
        <title>Gene loss provides genomic basis for host adaptation in cereal stripe rust fungi.</title>
        <authorList>
            <person name="Xia C."/>
        </authorList>
    </citation>
    <scope>NUCLEOTIDE SEQUENCE [LARGE SCALE GENOMIC DNA]</scope>
    <source>
        <strain evidence="1">93-210</strain>
    </source>
</reference>
<sequence>MFSDLRYTRSRDDRLHAQESRNRANYSHQAKIQGEALQILSLNSDLWFEFWKERTGKDFKGFKFPGIKSSSEAAKMTFTVTLCYLDMISAVLKEYFSLNPDGTHQDNGAILLTKAYTMIKSYTAESFSKHRFGGKSSGPIKFIHRFQLVWHWIGTLITSLGNDHLSNIFISQRNGSVHLTLIAAFNHIFCYSIKNLTEKLSRFYPEIGHVDVK</sequence>
<proteinExistence type="predicted"/>
<protein>
    <submittedName>
        <fullName evidence="1">Uncharacterized protein</fullName>
    </submittedName>
</protein>
<name>A0A2S4V068_9BASI</name>
<evidence type="ECO:0000313" key="1">
    <source>
        <dbReference type="EMBL" id="POW02917.1"/>
    </source>
</evidence>
<dbReference type="EMBL" id="PKSL01000134">
    <property type="protein sequence ID" value="POW02917.1"/>
    <property type="molecule type" value="Genomic_DNA"/>
</dbReference>
<accession>A0A2S4V068</accession>
<organism evidence="1 2">
    <name type="scientific">Puccinia striiformis</name>
    <dbReference type="NCBI Taxonomy" id="27350"/>
    <lineage>
        <taxon>Eukaryota</taxon>
        <taxon>Fungi</taxon>
        <taxon>Dikarya</taxon>
        <taxon>Basidiomycota</taxon>
        <taxon>Pucciniomycotina</taxon>
        <taxon>Pucciniomycetes</taxon>
        <taxon>Pucciniales</taxon>
        <taxon>Pucciniaceae</taxon>
        <taxon>Puccinia</taxon>
    </lineage>
</organism>
<dbReference type="VEuPathDB" id="FungiDB:PSHT_09913"/>
<gene>
    <name evidence="1" type="ORF">PSTT_11459</name>
</gene>
<dbReference type="AlphaFoldDB" id="A0A2S4V068"/>
<evidence type="ECO:0000313" key="2">
    <source>
        <dbReference type="Proteomes" id="UP000239156"/>
    </source>
</evidence>
<dbReference type="VEuPathDB" id="FungiDB:PSTT_11459"/>
<dbReference type="Proteomes" id="UP000239156">
    <property type="component" value="Unassembled WGS sequence"/>
</dbReference>